<evidence type="ECO:0000256" key="2">
    <source>
        <dbReference type="SAM" id="Phobius"/>
    </source>
</evidence>
<evidence type="ECO:0000256" key="1">
    <source>
        <dbReference type="SAM" id="Coils"/>
    </source>
</evidence>
<sequence>MEEIRRAKIQEAVKETTGVYDRLGLNMTEVEIVSRSQNVAAKVMLAKKQLEEEAEEVLERQQTTVKEKFNNRMPAIFSTFALVMSIISLFLRLYL</sequence>
<feature type="coiled-coil region" evidence="1">
    <location>
        <begin position="40"/>
        <end position="67"/>
    </location>
</feature>
<dbReference type="EMBL" id="BK015253">
    <property type="protein sequence ID" value="DAD98116.1"/>
    <property type="molecule type" value="Genomic_DNA"/>
</dbReference>
<keyword evidence="2" id="KW-1133">Transmembrane helix</keyword>
<proteinExistence type="predicted"/>
<protein>
    <submittedName>
        <fullName evidence="3">Uncharacterized protein</fullName>
    </submittedName>
</protein>
<accession>A0A8S5NUS0</accession>
<organism evidence="3">
    <name type="scientific">Myoviridae sp. ct1CM14</name>
    <dbReference type="NCBI Taxonomy" id="2825018"/>
    <lineage>
        <taxon>Viruses</taxon>
        <taxon>Duplodnaviria</taxon>
        <taxon>Heunggongvirae</taxon>
        <taxon>Uroviricota</taxon>
        <taxon>Caudoviricetes</taxon>
    </lineage>
</organism>
<keyword evidence="2" id="KW-0472">Membrane</keyword>
<feature type="transmembrane region" description="Helical" evidence="2">
    <location>
        <begin position="75"/>
        <end position="94"/>
    </location>
</feature>
<keyword evidence="1" id="KW-0175">Coiled coil</keyword>
<evidence type="ECO:0000313" key="3">
    <source>
        <dbReference type="EMBL" id="DAD98116.1"/>
    </source>
</evidence>
<name>A0A8S5NUS0_9CAUD</name>
<keyword evidence="2" id="KW-0812">Transmembrane</keyword>
<reference evidence="3" key="1">
    <citation type="journal article" date="2021" name="Proc. Natl. Acad. Sci. U.S.A.">
        <title>A Catalog of Tens of Thousands of Viruses from Human Metagenomes Reveals Hidden Associations with Chronic Diseases.</title>
        <authorList>
            <person name="Tisza M.J."/>
            <person name="Buck C.B."/>
        </authorList>
    </citation>
    <scope>NUCLEOTIDE SEQUENCE</scope>
    <source>
        <strain evidence="3">Ct1CM14</strain>
    </source>
</reference>